<name>A0ACC5NZW2_9BACT</name>
<comment type="caution">
    <text evidence="1">The sequence shown here is derived from an EMBL/GenBank/DDBJ whole genome shotgun (WGS) entry which is preliminary data.</text>
</comment>
<dbReference type="Proteomes" id="UP000569005">
    <property type="component" value="Unassembled WGS sequence"/>
</dbReference>
<accession>A0ACC5NZW2</accession>
<dbReference type="EMBL" id="JACHEA010000001">
    <property type="protein sequence ID" value="MBB5340087.1"/>
    <property type="molecule type" value="Genomic_DNA"/>
</dbReference>
<sequence>MLSSMMQLLSFHGSFANCSRLVHETSMRNASIECCGFDEPDEVIGF</sequence>
<evidence type="ECO:0000313" key="2">
    <source>
        <dbReference type="Proteomes" id="UP000569005"/>
    </source>
</evidence>
<organism evidence="1 2">
    <name type="scientific">Tunturiibacter gelidiferens</name>
    <dbReference type="NCBI Taxonomy" id="3069689"/>
    <lineage>
        <taxon>Bacteria</taxon>
        <taxon>Pseudomonadati</taxon>
        <taxon>Acidobacteriota</taxon>
        <taxon>Terriglobia</taxon>
        <taxon>Terriglobales</taxon>
        <taxon>Acidobacteriaceae</taxon>
        <taxon>Tunturiibacter</taxon>
    </lineage>
</organism>
<gene>
    <name evidence="1" type="ORF">HDF13_002420</name>
</gene>
<protein>
    <submittedName>
        <fullName evidence="1">Uncharacterized protein</fullName>
    </submittedName>
</protein>
<keyword evidence="2" id="KW-1185">Reference proteome</keyword>
<evidence type="ECO:0000313" key="1">
    <source>
        <dbReference type="EMBL" id="MBB5340087.1"/>
    </source>
</evidence>
<reference evidence="1" key="1">
    <citation type="submission" date="2020-08" db="EMBL/GenBank/DDBJ databases">
        <title>Genomic Encyclopedia of Type Strains, Phase IV (KMG-V): Genome sequencing to study the core and pangenomes of soil and plant-associated prokaryotes.</title>
        <authorList>
            <person name="Whitman W."/>
        </authorList>
    </citation>
    <scope>NUCLEOTIDE SEQUENCE</scope>
    <source>
        <strain evidence="1">M8UP15</strain>
    </source>
</reference>
<proteinExistence type="predicted"/>